<organism evidence="2 3">
    <name type="scientific">Paenibacillus mucilaginosus (strain KNP414)</name>
    <dbReference type="NCBI Taxonomy" id="1036673"/>
    <lineage>
        <taxon>Bacteria</taxon>
        <taxon>Bacillati</taxon>
        <taxon>Bacillota</taxon>
        <taxon>Bacilli</taxon>
        <taxon>Bacillales</taxon>
        <taxon>Paenibacillaceae</taxon>
        <taxon>Paenibacillus</taxon>
    </lineage>
</organism>
<keyword evidence="2" id="KW-0489">Methyltransferase</keyword>
<gene>
    <name evidence="2" type="ordered locus">KNP414_06519</name>
</gene>
<dbReference type="Pfam" id="PF13649">
    <property type="entry name" value="Methyltransf_25"/>
    <property type="match status" value="1"/>
</dbReference>
<feature type="domain" description="Methyltransferase" evidence="1">
    <location>
        <begin position="50"/>
        <end position="147"/>
    </location>
</feature>
<dbReference type="Proteomes" id="UP000006620">
    <property type="component" value="Chromosome"/>
</dbReference>
<dbReference type="PATRIC" id="fig|1036673.3.peg.6075"/>
<name>F8FNX1_PAEMK</name>
<dbReference type="InterPro" id="IPR041698">
    <property type="entry name" value="Methyltransf_25"/>
</dbReference>
<dbReference type="Gene3D" id="3.40.50.150">
    <property type="entry name" value="Vaccinia Virus protein VP39"/>
    <property type="match status" value="1"/>
</dbReference>
<accession>F8FNX1</accession>
<dbReference type="CDD" id="cd02440">
    <property type="entry name" value="AdoMet_MTases"/>
    <property type="match status" value="1"/>
</dbReference>
<proteinExistence type="predicted"/>
<keyword evidence="2" id="KW-0808">Transferase</keyword>
<dbReference type="InterPro" id="IPR029063">
    <property type="entry name" value="SAM-dependent_MTases_sf"/>
</dbReference>
<dbReference type="EMBL" id="CP002869">
    <property type="protein sequence ID" value="AEI45040.1"/>
    <property type="molecule type" value="Genomic_DNA"/>
</dbReference>
<evidence type="ECO:0000313" key="2">
    <source>
        <dbReference type="EMBL" id="AEI45040.1"/>
    </source>
</evidence>
<sequence length="189" mass="21290">MNLSAIVQEKLVFLHKFIQSPKEVGSVMPSSKYLAQAMTRCLDWDRTLHVAELGAGTGALTKYIAQAAGREAKVLLFEREPALRSQLKERFPSFTCHPDACHIRDAMFREGMEGLDAVISGLPFFNFPPPLRARLLREIVDSLKPGGSFVAFQYSLQMRSLLSRSFEIEAIRFVPLNVPPAFVYVCRKK</sequence>
<dbReference type="GO" id="GO:0032259">
    <property type="term" value="P:methylation"/>
    <property type="evidence" value="ECO:0007669"/>
    <property type="project" value="UniProtKB-KW"/>
</dbReference>
<reference evidence="2 3" key="2">
    <citation type="journal article" date="2013" name="Genome Announc.">
        <title>Genome Sequence of Growth-Improving Paenibacillus mucilaginosus Strain KNP414.</title>
        <authorList>
            <person name="Lu J.J."/>
            <person name="Wang J.F."/>
            <person name="Hu X.F."/>
        </authorList>
    </citation>
    <scope>NUCLEOTIDE SEQUENCE [LARGE SCALE GENOMIC DNA]</scope>
    <source>
        <strain evidence="2 3">KNP414</strain>
    </source>
</reference>
<evidence type="ECO:0000259" key="1">
    <source>
        <dbReference type="Pfam" id="PF13649"/>
    </source>
</evidence>
<dbReference type="GO" id="GO:0008168">
    <property type="term" value="F:methyltransferase activity"/>
    <property type="evidence" value="ECO:0007669"/>
    <property type="project" value="UniProtKB-KW"/>
</dbReference>
<evidence type="ECO:0000313" key="3">
    <source>
        <dbReference type="Proteomes" id="UP000006620"/>
    </source>
</evidence>
<dbReference type="KEGG" id="pms:KNP414_06519"/>
<dbReference type="AlphaFoldDB" id="F8FNX1"/>
<protein>
    <submittedName>
        <fullName evidence="2">Methyltransferase type 11</fullName>
    </submittedName>
</protein>
<dbReference type="HOGENOM" id="CLU_085338_2_1_9"/>
<dbReference type="SUPFAM" id="SSF53335">
    <property type="entry name" value="S-adenosyl-L-methionine-dependent methyltransferases"/>
    <property type="match status" value="1"/>
</dbReference>
<reference evidence="3" key="1">
    <citation type="submission" date="2011-06" db="EMBL/GenBank/DDBJ databases">
        <title>Complete genome sequence of Paenibacillus mucilaginosus KNP414.</title>
        <authorList>
            <person name="Wang J."/>
            <person name="Hu S."/>
            <person name="Hu X."/>
            <person name="Zhang B."/>
            <person name="Dong D."/>
            <person name="Zhang S."/>
            <person name="Zhao K."/>
            <person name="Wu D."/>
        </authorList>
    </citation>
    <scope>NUCLEOTIDE SEQUENCE [LARGE SCALE GENOMIC DNA]</scope>
    <source>
        <strain evidence="3">KNP414</strain>
    </source>
</reference>